<evidence type="ECO:0000256" key="1">
    <source>
        <dbReference type="SAM" id="SignalP"/>
    </source>
</evidence>
<feature type="signal peptide" evidence="1">
    <location>
        <begin position="1"/>
        <end position="22"/>
    </location>
</feature>
<keyword evidence="3" id="KW-1185">Reference proteome</keyword>
<sequence>MRAILSLLTAIFFATVSQRGTAETFFEELQYKGTPEFTFGCDFEKNDAFGEARRNYCWMTVNNTGKGRLIGSSQILNIKKIVEIDAKGLRLVKPTHWDECGIGAPKRMAVDGVRIDKMDIKNQIKTMKSGNIFVREEQALWPYCGISPYATSLQGFGEALDSMISAWETRPK</sequence>
<organism evidence="2 3">
    <name type="scientific">Ancylobacter polymorphus</name>
    <dbReference type="NCBI Taxonomy" id="223390"/>
    <lineage>
        <taxon>Bacteria</taxon>
        <taxon>Pseudomonadati</taxon>
        <taxon>Pseudomonadota</taxon>
        <taxon>Alphaproteobacteria</taxon>
        <taxon>Hyphomicrobiales</taxon>
        <taxon>Xanthobacteraceae</taxon>
        <taxon>Ancylobacter</taxon>
    </lineage>
</organism>
<dbReference type="Proteomes" id="UP001224682">
    <property type="component" value="Unassembled WGS sequence"/>
</dbReference>
<name>A0ABU0BHM4_9HYPH</name>
<comment type="caution">
    <text evidence="2">The sequence shown here is derived from an EMBL/GenBank/DDBJ whole genome shotgun (WGS) entry which is preliminary data.</text>
</comment>
<dbReference type="RefSeq" id="WP_307023303.1">
    <property type="nucleotide sequence ID" value="NZ_JAUSUI010000013.1"/>
</dbReference>
<feature type="chain" id="PRO_5045527747" evidence="1">
    <location>
        <begin position="23"/>
        <end position="172"/>
    </location>
</feature>
<gene>
    <name evidence="2" type="ORF">J2S75_004395</name>
</gene>
<proteinExistence type="predicted"/>
<evidence type="ECO:0000313" key="2">
    <source>
        <dbReference type="EMBL" id="MDQ0305343.1"/>
    </source>
</evidence>
<evidence type="ECO:0000313" key="3">
    <source>
        <dbReference type="Proteomes" id="UP001224682"/>
    </source>
</evidence>
<accession>A0ABU0BHM4</accession>
<reference evidence="2 3" key="1">
    <citation type="submission" date="2023-07" db="EMBL/GenBank/DDBJ databases">
        <title>Genomic Encyclopedia of Type Strains, Phase IV (KMG-IV): sequencing the most valuable type-strain genomes for metagenomic binning, comparative biology and taxonomic classification.</title>
        <authorList>
            <person name="Goeker M."/>
        </authorList>
    </citation>
    <scope>NUCLEOTIDE SEQUENCE [LARGE SCALE GENOMIC DNA]</scope>
    <source>
        <strain evidence="2 3">DSM 2457</strain>
    </source>
</reference>
<dbReference type="EMBL" id="JAUSUI010000013">
    <property type="protein sequence ID" value="MDQ0305343.1"/>
    <property type="molecule type" value="Genomic_DNA"/>
</dbReference>
<protein>
    <submittedName>
        <fullName evidence="2">Uncharacterized protein</fullName>
    </submittedName>
</protein>
<keyword evidence="1" id="KW-0732">Signal</keyword>